<evidence type="ECO:0000313" key="3">
    <source>
        <dbReference type="EMBL" id="QAT85086.1"/>
    </source>
</evidence>
<dbReference type="AlphaFoldDB" id="A0A410RT83"/>
<feature type="chain" id="PRO_5019331946" evidence="2">
    <location>
        <begin position="24"/>
        <end position="582"/>
    </location>
</feature>
<sequence length="582" mass="62468">MASRSVRAICLFLLALMASGCSSGPCEDLKCHVPPPHPCGNDQDCGWNGFLAEPLAVPTLPRTGEIITLDGAAQYRAFALKAVSGRIYTFTCTAEEFEACQVTLEESPYLSRFVEQEGRTTRVHFRAFHEWGVLAIVTALPQGSTGAFQYSFSEREDDHGLDVAEATRLTPGAPPVEGLLQAGLDEDTFVFDATRGHILEVRCAGAFPRGTPSTRLTGPDGRELGDRQTESASGQVPGRRFVALATGRHAFSLSSGNSIATPYACSVEDLGPDDHGGTTDTATVMPEGDSVPVEGTLELSSDLDLFSFLARAGHTYALRCDTPTFAPCRDARIFAPWDEIREQPTPVGVARDAWLQVRVEARGQRGAYALTLLDLGADQGTGAQDAVQLSGDVSLTGYLSHPGDEDFFRLDAVAGHVYRLEAEGAASVEALLLATPDASLTRNDTAKVHHFLVDADAAVLLRVSGPRKQYRLDVRDVGRDDHAGTPSDATDPGAALSVTGVLNASTDVDWFALTLEARPHAVNRTSVDTKFVLFEADGVTPVPWDTASGTWVPRAAGRHLLRADMFGRFQGPDAYRVELLPR</sequence>
<evidence type="ECO:0000256" key="2">
    <source>
        <dbReference type="SAM" id="SignalP"/>
    </source>
</evidence>
<evidence type="ECO:0000256" key="1">
    <source>
        <dbReference type="SAM" id="MobiDB-lite"/>
    </source>
</evidence>
<dbReference type="EMBL" id="CP034669">
    <property type="protein sequence ID" value="QAT85086.1"/>
    <property type="molecule type" value="Genomic_DNA"/>
</dbReference>
<reference evidence="3 4" key="1">
    <citation type="submission" date="2018-12" db="EMBL/GenBank/DDBJ databases">
        <title>Complete Genome Sequence of the Corallopyronin A producing Myxobacterium Corallococcus coralloides B035.</title>
        <authorList>
            <person name="Bouhired S.M."/>
            <person name="Rupp O."/>
            <person name="Blom J."/>
            <person name="Schaeberle T.F."/>
            <person name="Kehraus S."/>
            <person name="Schiefer A."/>
            <person name="Pfarr K."/>
            <person name="Goesmann A."/>
            <person name="Hoerauf A."/>
            <person name="Koenig G.M."/>
        </authorList>
    </citation>
    <scope>NUCLEOTIDE SEQUENCE [LARGE SCALE GENOMIC DNA]</scope>
    <source>
        <strain evidence="3 4">B035</strain>
    </source>
</reference>
<feature type="region of interest" description="Disordered" evidence="1">
    <location>
        <begin position="210"/>
        <end position="235"/>
    </location>
</feature>
<keyword evidence="2" id="KW-0732">Signal</keyword>
<dbReference type="RefSeq" id="WP_128796911.1">
    <property type="nucleotide sequence ID" value="NZ_CP034669.1"/>
</dbReference>
<organism evidence="3 4">
    <name type="scientific">Corallococcus coralloides</name>
    <name type="common">Myxococcus coralloides</name>
    <dbReference type="NCBI Taxonomy" id="184914"/>
    <lineage>
        <taxon>Bacteria</taxon>
        <taxon>Pseudomonadati</taxon>
        <taxon>Myxococcota</taxon>
        <taxon>Myxococcia</taxon>
        <taxon>Myxococcales</taxon>
        <taxon>Cystobacterineae</taxon>
        <taxon>Myxococcaceae</taxon>
        <taxon>Corallococcus</taxon>
    </lineage>
</organism>
<protein>
    <submittedName>
        <fullName evidence="3">Putative lipoprotein</fullName>
    </submittedName>
</protein>
<accession>A0A410RT83</accession>
<dbReference type="Proteomes" id="UP000288758">
    <property type="component" value="Chromosome"/>
</dbReference>
<name>A0A410RT83_CORCK</name>
<feature type="compositionally biased region" description="Basic and acidic residues" evidence="1">
    <location>
        <begin position="220"/>
        <end position="229"/>
    </location>
</feature>
<gene>
    <name evidence="3" type="ORF">EJ065_3525</name>
</gene>
<evidence type="ECO:0000313" key="4">
    <source>
        <dbReference type="Proteomes" id="UP000288758"/>
    </source>
</evidence>
<keyword evidence="3" id="KW-0449">Lipoprotein</keyword>
<feature type="signal peptide" evidence="2">
    <location>
        <begin position="1"/>
        <end position="23"/>
    </location>
</feature>
<proteinExistence type="predicted"/>
<dbReference type="PROSITE" id="PS51257">
    <property type="entry name" value="PROKAR_LIPOPROTEIN"/>
    <property type="match status" value="1"/>
</dbReference>